<comment type="subcellular location">
    <subcellularLocation>
        <location evidence="1">Membrane</location>
        <topology evidence="1">Single-pass membrane protein</topology>
    </subcellularLocation>
</comment>
<organism evidence="2 3">
    <name type="scientific">Fluviibacter phosphoraccumulans</name>
    <dbReference type="NCBI Taxonomy" id="1751046"/>
    <lineage>
        <taxon>Bacteria</taxon>
        <taxon>Pseudomonadati</taxon>
        <taxon>Pseudomonadota</taxon>
        <taxon>Betaproteobacteria</taxon>
        <taxon>Rhodocyclales</taxon>
        <taxon>Fluviibacteraceae</taxon>
        <taxon>Fluviibacter</taxon>
    </lineage>
</organism>
<proteinExistence type="predicted"/>
<sequence>MTATETVKMDRRLSLGRLGAVAVVLALLLAIFSLVVVESGQVGVVIRTGSDATPRVLMEPGIYTRFPFAERVWLVDTRLQTTEQGSPLSYTTLDQQTVQLSGWAAWRVSDAVRFNASTASGKNPVDERVLAALGKTLTSIVQVKTVSSLQSSLSADEQARWLEALNGELALLGITAEQVGIRQVALSEAANEAIYNRMAASRQQAEQRLVQGLSADEQQLVALQTKQRDQVLGDAYQQSQRQRQAAESKLVAAYAKQYGQAAAFQAQLKAPVPATAAVVAPVSSAAPPVGADPARSE</sequence>
<dbReference type="EMBL" id="AP022345">
    <property type="protein sequence ID" value="BBU68831.1"/>
    <property type="molecule type" value="Genomic_DNA"/>
</dbReference>
<evidence type="ECO:0000313" key="3">
    <source>
        <dbReference type="Proteomes" id="UP000463961"/>
    </source>
</evidence>
<gene>
    <name evidence="2" type="primary">hflC</name>
    <name evidence="2" type="ORF">ICHIAU1_11140</name>
</gene>
<dbReference type="PANTHER" id="PTHR42911:SF1">
    <property type="entry name" value="MODULATOR OF FTSH PROTEASE HFLC"/>
    <property type="match status" value="1"/>
</dbReference>
<evidence type="ECO:0000313" key="2">
    <source>
        <dbReference type="EMBL" id="BBU68831.1"/>
    </source>
</evidence>
<dbReference type="PANTHER" id="PTHR42911">
    <property type="entry name" value="MODULATOR OF FTSH PROTEASE HFLC"/>
    <property type="match status" value="1"/>
</dbReference>
<dbReference type="Proteomes" id="UP000463961">
    <property type="component" value="Chromosome"/>
</dbReference>
<dbReference type="InterPro" id="IPR036013">
    <property type="entry name" value="Band_7/SPFH_dom_sf"/>
</dbReference>
<dbReference type="SMART" id="SM00244">
    <property type="entry name" value="PHB"/>
    <property type="match status" value="1"/>
</dbReference>
<dbReference type="Pfam" id="PF01145">
    <property type="entry name" value="Band_7"/>
    <property type="match status" value="1"/>
</dbReference>
<protein>
    <submittedName>
        <fullName evidence="2">Protein HflC</fullName>
    </submittedName>
</protein>
<accession>A0A679HRY6</accession>
<name>A0A679HRY6_9RHOO</name>
<evidence type="ECO:0000256" key="1">
    <source>
        <dbReference type="ARBA" id="ARBA00004167"/>
    </source>
</evidence>
<dbReference type="InterPro" id="IPR001107">
    <property type="entry name" value="Band_7"/>
</dbReference>
<dbReference type="AlphaFoldDB" id="A0A679HRY6"/>
<reference evidence="3" key="1">
    <citation type="submission" date="2020-01" db="EMBL/GenBank/DDBJ databases">
        <title>Phosphoaccumulans saitamaens gen. nov., sp. nov., a polyphosphate accumulating bacterium isolated from surface river water.</title>
        <authorList>
            <person name="Watanabe K."/>
            <person name="Suda W."/>
        </authorList>
    </citation>
    <scope>NUCLEOTIDE SEQUENCE [LARGE SCALE GENOMIC DNA]</scope>
    <source>
        <strain evidence="3">ICHIAU1</strain>
    </source>
</reference>
<dbReference type="SUPFAM" id="SSF117892">
    <property type="entry name" value="Band 7/SPFH domain"/>
    <property type="match status" value="1"/>
</dbReference>
<dbReference type="GO" id="GO:0016020">
    <property type="term" value="C:membrane"/>
    <property type="evidence" value="ECO:0007669"/>
    <property type="project" value="UniProtKB-SubCell"/>
</dbReference>
<keyword evidence="3" id="KW-1185">Reference proteome</keyword>
<dbReference type="Gene3D" id="3.30.479.30">
    <property type="entry name" value="Band 7 domain"/>
    <property type="match status" value="1"/>
</dbReference>
<dbReference type="RefSeq" id="WP_162050417.1">
    <property type="nucleotide sequence ID" value="NZ_AP019011.1"/>
</dbReference>
<dbReference type="OrthoDB" id="9812991at2"/>